<dbReference type="EMBL" id="GBXM01005630">
    <property type="protein sequence ID" value="JAI02948.1"/>
    <property type="molecule type" value="Transcribed_RNA"/>
</dbReference>
<sequence>MNPMSGAAVSCQSQTSFEPTETLLSIEKHDDWLRSVSPLIAYTSSTLHLTLPLLVYDNFLQLKRLVFPELYLHKLHSNIFLNQILYYGISFFTIWTA</sequence>
<proteinExistence type="predicted"/>
<organism evidence="1">
    <name type="scientific">Anguilla anguilla</name>
    <name type="common">European freshwater eel</name>
    <name type="synonym">Muraena anguilla</name>
    <dbReference type="NCBI Taxonomy" id="7936"/>
    <lineage>
        <taxon>Eukaryota</taxon>
        <taxon>Metazoa</taxon>
        <taxon>Chordata</taxon>
        <taxon>Craniata</taxon>
        <taxon>Vertebrata</taxon>
        <taxon>Euteleostomi</taxon>
        <taxon>Actinopterygii</taxon>
        <taxon>Neopterygii</taxon>
        <taxon>Teleostei</taxon>
        <taxon>Anguilliformes</taxon>
        <taxon>Anguillidae</taxon>
        <taxon>Anguilla</taxon>
    </lineage>
</organism>
<reference evidence="1" key="2">
    <citation type="journal article" date="2015" name="Fish Shellfish Immunol.">
        <title>Early steps in the European eel (Anguilla anguilla)-Vibrio vulnificus interaction in the gills: Role of the RtxA13 toxin.</title>
        <authorList>
            <person name="Callol A."/>
            <person name="Pajuelo D."/>
            <person name="Ebbesson L."/>
            <person name="Teles M."/>
            <person name="MacKenzie S."/>
            <person name="Amaro C."/>
        </authorList>
    </citation>
    <scope>NUCLEOTIDE SEQUENCE</scope>
</reference>
<protein>
    <submittedName>
        <fullName evidence="1">Uncharacterized protein</fullName>
    </submittedName>
</protein>
<name>A0A0E9XJP6_ANGAN</name>
<accession>A0A0E9XJP6</accession>
<evidence type="ECO:0000313" key="1">
    <source>
        <dbReference type="EMBL" id="JAI02948.1"/>
    </source>
</evidence>
<dbReference type="AlphaFoldDB" id="A0A0E9XJP6"/>
<reference evidence="1" key="1">
    <citation type="submission" date="2014-11" db="EMBL/GenBank/DDBJ databases">
        <authorList>
            <person name="Amaro Gonzalez C."/>
        </authorList>
    </citation>
    <scope>NUCLEOTIDE SEQUENCE</scope>
</reference>